<comment type="caution">
    <text evidence="1">The sequence shown here is derived from an EMBL/GenBank/DDBJ whole genome shotgun (WGS) entry which is preliminary data.</text>
</comment>
<reference evidence="1 2" key="1">
    <citation type="submission" date="2010-02" db="EMBL/GenBank/DDBJ databases">
        <authorList>
            <person name="Weinstock G."/>
            <person name="Sodergren E."/>
            <person name="Clifton S."/>
            <person name="Fulton L."/>
            <person name="Fulton B."/>
            <person name="Courtney L."/>
            <person name="Fronick C."/>
            <person name="Harrison M."/>
            <person name="Strong C."/>
            <person name="Farmer C."/>
            <person name="Delahaunty K."/>
            <person name="Markovic C."/>
            <person name="Hall O."/>
            <person name="Minx P."/>
            <person name="Tomlinson C."/>
            <person name="Mitreva M."/>
            <person name="Nelson J."/>
            <person name="Hou S."/>
            <person name="Wollam A."/>
            <person name="Pepin K.H."/>
            <person name="Johnson M."/>
            <person name="Bhonagiri V."/>
            <person name="Zhang X."/>
            <person name="Suruliraj S."/>
            <person name="Warren W."/>
            <person name="Chinwalla A."/>
            <person name="Mardis E.R."/>
            <person name="Wilson R.K."/>
        </authorList>
    </citation>
    <scope>NUCLEOTIDE SEQUENCE [LARGE SCALE GENOMIC DNA]</scope>
    <source>
        <strain evidence="1 2">ATCC 29220</strain>
    </source>
</reference>
<protein>
    <submittedName>
        <fullName evidence="1">Uncharacterized protein</fullName>
    </submittedName>
</protein>
<organism evidence="1 2">
    <name type="scientific">Citrobacter youngae ATCC 29220</name>
    <dbReference type="NCBI Taxonomy" id="500640"/>
    <lineage>
        <taxon>Bacteria</taxon>
        <taxon>Pseudomonadati</taxon>
        <taxon>Pseudomonadota</taxon>
        <taxon>Gammaproteobacteria</taxon>
        <taxon>Enterobacterales</taxon>
        <taxon>Enterobacteriaceae</taxon>
        <taxon>Citrobacter</taxon>
        <taxon>Citrobacter freundii complex</taxon>
    </lineage>
</organism>
<dbReference type="HOGENOM" id="CLU_217140_0_0_6"/>
<dbReference type="EMBL" id="ABWL02000006">
    <property type="protein sequence ID" value="EFE08959.1"/>
    <property type="molecule type" value="Genomic_DNA"/>
</dbReference>
<proteinExistence type="predicted"/>
<sequence>MALNHVLPLRLSELSAFAGYLKGIIPVCGRIHPCFANFIINTVFWR</sequence>
<gene>
    <name evidence="1" type="ORF">CIT292_07238</name>
</gene>
<evidence type="ECO:0000313" key="2">
    <source>
        <dbReference type="Proteomes" id="UP000003880"/>
    </source>
</evidence>
<dbReference type="AlphaFoldDB" id="D4B9U8"/>
<name>D4B9U8_9ENTR</name>
<accession>D4B9U8</accession>
<evidence type="ECO:0000313" key="1">
    <source>
        <dbReference type="EMBL" id="EFE08959.1"/>
    </source>
</evidence>
<dbReference type="Proteomes" id="UP000003880">
    <property type="component" value="Unassembled WGS sequence"/>
</dbReference>